<feature type="chain" id="PRO_5007811339" description="Acetolactate synthase" evidence="1">
    <location>
        <begin position="20"/>
        <end position="128"/>
    </location>
</feature>
<dbReference type="STRING" id="1335048.AKL17_2398"/>
<evidence type="ECO:0008006" key="4">
    <source>
        <dbReference type="Google" id="ProtNLM"/>
    </source>
</evidence>
<proteinExistence type="predicted"/>
<protein>
    <recommendedName>
        <fullName evidence="4">Acetolactate synthase</fullName>
    </recommendedName>
</protein>
<accession>A0A159Z5J5</accession>
<keyword evidence="3" id="KW-1185">Reference proteome</keyword>
<dbReference type="Proteomes" id="UP000076128">
    <property type="component" value="Chromosome"/>
</dbReference>
<feature type="signal peptide" evidence="1">
    <location>
        <begin position="1"/>
        <end position="19"/>
    </location>
</feature>
<dbReference type="EMBL" id="CP012661">
    <property type="protein sequence ID" value="AMY69644.1"/>
    <property type="molecule type" value="Genomic_DNA"/>
</dbReference>
<dbReference type="InterPro" id="IPR045467">
    <property type="entry name" value="DUF6497"/>
</dbReference>
<name>A0A159Z5J5_9RHOB</name>
<dbReference type="KEGG" id="daa:AKL17_2398"/>
<sequence length="128" mass="13843">MREGIVMALVMLAATAAAAEEIVTPSGMAVSWLETVHGAPGPEGLTARFRFLAPAIAGEVDFETAAEDMHWLCETFALPRLSVLGPQPSQVVISLADREIPFGQTDPAAVQYFEAYRPEGDACEWEMF</sequence>
<dbReference type="Pfam" id="PF20107">
    <property type="entry name" value="DUF6497"/>
    <property type="match status" value="1"/>
</dbReference>
<reference evidence="2 3" key="1">
    <citation type="submission" date="2015-09" db="EMBL/GenBank/DDBJ databases">
        <title>Complete genome sequence of Defluviimonas alba cai42t isolated from an oilfield in Xinjiang.</title>
        <authorList>
            <person name="Geng S."/>
            <person name="Pan X."/>
            <person name="Wu X."/>
        </authorList>
    </citation>
    <scope>NUCLEOTIDE SEQUENCE [LARGE SCALE GENOMIC DNA]</scope>
    <source>
        <strain evidence="3">cai42</strain>
    </source>
</reference>
<evidence type="ECO:0000256" key="1">
    <source>
        <dbReference type="SAM" id="SignalP"/>
    </source>
</evidence>
<organism evidence="2 3">
    <name type="scientific">Frigidibacter mobilis</name>
    <dbReference type="NCBI Taxonomy" id="1335048"/>
    <lineage>
        <taxon>Bacteria</taxon>
        <taxon>Pseudomonadati</taxon>
        <taxon>Pseudomonadota</taxon>
        <taxon>Alphaproteobacteria</taxon>
        <taxon>Rhodobacterales</taxon>
        <taxon>Paracoccaceae</taxon>
        <taxon>Frigidibacter</taxon>
    </lineage>
</organism>
<gene>
    <name evidence="2" type="ORF">AKL17_2398</name>
</gene>
<dbReference type="AlphaFoldDB" id="A0A159Z5J5"/>
<evidence type="ECO:0000313" key="3">
    <source>
        <dbReference type="Proteomes" id="UP000076128"/>
    </source>
</evidence>
<keyword evidence="1" id="KW-0732">Signal</keyword>
<evidence type="ECO:0000313" key="2">
    <source>
        <dbReference type="EMBL" id="AMY69644.1"/>
    </source>
</evidence>